<name>A0A2V1E8V5_9PLEO</name>
<feature type="compositionally biased region" description="Basic and acidic residues" evidence="2">
    <location>
        <begin position="707"/>
        <end position="724"/>
    </location>
</feature>
<feature type="region of interest" description="Disordered" evidence="2">
    <location>
        <begin position="140"/>
        <end position="232"/>
    </location>
</feature>
<gene>
    <name evidence="3" type="ORF">DM02DRAFT_551807</name>
</gene>
<reference evidence="3 4" key="1">
    <citation type="journal article" date="2018" name="Sci. Rep.">
        <title>Comparative genomics provides insights into the lifestyle and reveals functional heterogeneity of dark septate endophytic fungi.</title>
        <authorList>
            <person name="Knapp D.G."/>
            <person name="Nemeth J.B."/>
            <person name="Barry K."/>
            <person name="Hainaut M."/>
            <person name="Henrissat B."/>
            <person name="Johnson J."/>
            <person name="Kuo A."/>
            <person name="Lim J.H.P."/>
            <person name="Lipzen A."/>
            <person name="Nolan M."/>
            <person name="Ohm R.A."/>
            <person name="Tamas L."/>
            <person name="Grigoriev I.V."/>
            <person name="Spatafora J.W."/>
            <person name="Nagy L.G."/>
            <person name="Kovacs G.M."/>
        </authorList>
    </citation>
    <scope>NUCLEOTIDE SEQUENCE [LARGE SCALE GENOMIC DNA]</scope>
    <source>
        <strain evidence="3 4">DSE2036</strain>
    </source>
</reference>
<feature type="region of interest" description="Disordered" evidence="2">
    <location>
        <begin position="1"/>
        <end position="103"/>
    </location>
</feature>
<dbReference type="STRING" id="97972.A0A2V1E8V5"/>
<feature type="compositionally biased region" description="Basic and acidic residues" evidence="2">
    <location>
        <begin position="153"/>
        <end position="165"/>
    </location>
</feature>
<evidence type="ECO:0000256" key="2">
    <source>
        <dbReference type="SAM" id="MobiDB-lite"/>
    </source>
</evidence>
<dbReference type="Proteomes" id="UP000244855">
    <property type="component" value="Unassembled WGS sequence"/>
</dbReference>
<evidence type="ECO:0000313" key="4">
    <source>
        <dbReference type="Proteomes" id="UP000244855"/>
    </source>
</evidence>
<dbReference type="PANTHER" id="PTHR23082:SF0">
    <property type="entry name" value="GENERAL TRANSCRIPTION FACTOR 3C POLYPEPTIDE 3"/>
    <property type="match status" value="1"/>
</dbReference>
<protein>
    <submittedName>
        <fullName evidence="3">TPR-like protein</fullName>
    </submittedName>
</protein>
<dbReference type="GO" id="GO:0000127">
    <property type="term" value="C:transcription factor TFIIIC complex"/>
    <property type="evidence" value="ECO:0007669"/>
    <property type="project" value="TreeGrafter"/>
</dbReference>
<feature type="compositionally biased region" description="Pro residues" evidence="2">
    <location>
        <begin position="83"/>
        <end position="97"/>
    </location>
</feature>
<dbReference type="AlphaFoldDB" id="A0A2V1E8V5"/>
<dbReference type="EMBL" id="KZ805306">
    <property type="protein sequence ID" value="PVI06961.1"/>
    <property type="molecule type" value="Genomic_DNA"/>
</dbReference>
<feature type="compositionally biased region" description="Low complexity" evidence="2">
    <location>
        <begin position="63"/>
        <end position="82"/>
    </location>
</feature>
<feature type="repeat" description="TPR" evidence="1">
    <location>
        <begin position="1055"/>
        <end position="1088"/>
    </location>
</feature>
<feature type="region of interest" description="Disordered" evidence="2">
    <location>
        <begin position="674"/>
        <end position="761"/>
    </location>
</feature>
<dbReference type="OrthoDB" id="9991317at2759"/>
<proteinExistence type="predicted"/>
<dbReference type="InterPro" id="IPR019734">
    <property type="entry name" value="TPR_rpt"/>
</dbReference>
<dbReference type="Gene3D" id="1.25.40.10">
    <property type="entry name" value="Tetratricopeptide repeat domain"/>
    <property type="match status" value="2"/>
</dbReference>
<feature type="compositionally biased region" description="Basic residues" evidence="2">
    <location>
        <begin position="202"/>
        <end position="220"/>
    </location>
</feature>
<evidence type="ECO:0000256" key="1">
    <source>
        <dbReference type="PROSITE-ProRule" id="PRU00339"/>
    </source>
</evidence>
<keyword evidence="1" id="KW-0802">TPR repeat</keyword>
<dbReference type="GO" id="GO:0006383">
    <property type="term" value="P:transcription by RNA polymerase III"/>
    <property type="evidence" value="ECO:0007669"/>
    <property type="project" value="InterPro"/>
</dbReference>
<dbReference type="SMART" id="SM00028">
    <property type="entry name" value="TPR"/>
    <property type="match status" value="4"/>
</dbReference>
<feature type="compositionally biased region" description="Polar residues" evidence="2">
    <location>
        <begin position="746"/>
        <end position="759"/>
    </location>
</feature>
<sequence length="1222" mass="139898">MNPPGGPYNNAWQSQPLPPPGPGRRRFLPVSGTFTDPTVNGPPISHHPGQSLPAFAPNIPSIPSQHLFQQPQQPLLYRSPYPHHQPPTSPVPIPPTSAPYEENLNDDFLLRDPVVHEGFIPAPGREHDEDLIFQEPLFNTNFDSSSEYDSEEERMLQGVEEKNDNVEVDEDYSVSEGELEPDPDEILPEDGFDDEDEPPVPKRGRPKGKLTRVRGRKKGARGPQAVADPGPQYNRLQKLANDAYTSQDFETAIAYASQAIQVNPEIFMAYNILSEAYAGLGNEPASIENLIMGAYTKREPELWWSIIYRIENIDVKKYPQYTDAFKKEWCVNCLRSIIRLDPNTYNARIRKLEIEAERGKISRCVKLCQKLLRMEGHEHEYDLLKQMAMLGTSSPKQTRIHLDSIIEYFDTSIAYFVAHNDETLDWNLLNIYLDLLDRAGDYDHALTRLKQLCRWKQGRESETYWDDEQDDREFDIEDVPRRVAVPQFKRTSDNVDYGANLPMEIRVKLGLFRLQQTPSNYEEGMYHLNMLEPENEGPYAYVHDYADVFREIADILHMTGQDRAALRFYEPLLRNNKAELNMKSYIGLYTCYKNLKDVDNGDAIIDILKEWNASTLDDLAILAKFFEDVGMQEEARQRAETLYRNKGGWLLRKVGYQAYYDLLEHFKQMRKKARGKGDVKKVKARKNRRKVTVATGIEHDSDEEDATNERPSSKSLNRRPEKGRGLYRKTIRPLAPQPPIFLPVQGDSSGPSAESTTSERPGVLIDSIGRKIFLDKIQNLATNNADEFQSKRAQHREIIASFKRLHDLHEPADSGDEDASSEYLSVARELVEEFSTFDLFYSERRHDFKGYFRRTGDGELWKESALLALAVEANRVEDGEEERVLEERPSDIEQTFWGIDFSTWVEMFGRYALYLARKYEPERCFSALDIAMQSNVVFRSSTFMYQLELVRLACALAVSDSIQISSAVRAFLRRFPVGADMIRLYSVANRLCPVSDAYAHGAAHKAFLRYIKTVDYVMLKPEQRIKFNFQGDDKTPLMTGVINQDMLSKVKGHDPSLFALYGHVLMCSGSYKGALNYYFRAFAMTPEDPVLNLCIGIAYLQHSMKRQAENRQFQIQQGMAFMSRYYDLRTKDNIALHCSEAEYNMGRMWHGLGLVTHALKAYTRCIALSDRVKQEAADQCRDDNWAAEDFAAEAAYAVQTIYTLSGDFEAARGVTEAALVIE</sequence>
<dbReference type="PROSITE" id="PS50005">
    <property type="entry name" value="TPR"/>
    <property type="match status" value="1"/>
</dbReference>
<organism evidence="3 4">
    <name type="scientific">Periconia macrospinosa</name>
    <dbReference type="NCBI Taxonomy" id="97972"/>
    <lineage>
        <taxon>Eukaryota</taxon>
        <taxon>Fungi</taxon>
        <taxon>Dikarya</taxon>
        <taxon>Ascomycota</taxon>
        <taxon>Pezizomycotina</taxon>
        <taxon>Dothideomycetes</taxon>
        <taxon>Pleosporomycetidae</taxon>
        <taxon>Pleosporales</taxon>
        <taxon>Massarineae</taxon>
        <taxon>Periconiaceae</taxon>
        <taxon>Periconia</taxon>
    </lineage>
</organism>
<dbReference type="PANTHER" id="PTHR23082">
    <property type="entry name" value="TRANSCRIPTION INITIATION FACTOR IIIC TFIIIC , POLYPEPTIDE 3-RELATED"/>
    <property type="match status" value="1"/>
</dbReference>
<dbReference type="InterPro" id="IPR011990">
    <property type="entry name" value="TPR-like_helical_dom_sf"/>
</dbReference>
<evidence type="ECO:0000313" key="3">
    <source>
        <dbReference type="EMBL" id="PVI06961.1"/>
    </source>
</evidence>
<dbReference type="InterPro" id="IPR039340">
    <property type="entry name" value="Tfc4/TFIIIC-102/Sfc4"/>
</dbReference>
<feature type="compositionally biased region" description="Basic residues" evidence="2">
    <location>
        <begin position="682"/>
        <end position="691"/>
    </location>
</feature>
<feature type="compositionally biased region" description="Acidic residues" evidence="2">
    <location>
        <begin position="166"/>
        <end position="198"/>
    </location>
</feature>
<dbReference type="SUPFAM" id="SSF48452">
    <property type="entry name" value="TPR-like"/>
    <property type="match status" value="2"/>
</dbReference>
<keyword evidence="4" id="KW-1185">Reference proteome</keyword>
<accession>A0A2V1E8V5</accession>